<keyword evidence="2" id="KW-0805">Transcription regulation</keyword>
<reference evidence="8 9" key="1">
    <citation type="submission" date="2014-10" db="EMBL/GenBank/DDBJ databases">
        <authorList>
            <person name="Seo M.-J."/>
            <person name="Seok Y.J."/>
            <person name="Cha I.-T."/>
        </authorList>
    </citation>
    <scope>NUCLEOTIDE SEQUENCE [LARGE SCALE GENOMIC DNA]</scope>
    <source>
        <strain evidence="8 9">NEU</strain>
    </source>
</reference>
<dbReference type="InterPro" id="IPR036388">
    <property type="entry name" value="WH-like_DNA-bd_sf"/>
</dbReference>
<dbReference type="PANTHER" id="PTHR43133:SF62">
    <property type="entry name" value="RNA POLYMERASE SIGMA FACTOR SIGZ"/>
    <property type="match status" value="1"/>
</dbReference>
<proteinExistence type="inferred from homology"/>
<dbReference type="InterPro" id="IPR013324">
    <property type="entry name" value="RNA_pol_sigma_r3/r4-like"/>
</dbReference>
<dbReference type="Gene3D" id="1.10.10.10">
    <property type="entry name" value="Winged helix-like DNA-binding domain superfamily/Winged helix DNA-binding domain"/>
    <property type="match status" value="1"/>
</dbReference>
<dbReference type="InterPro" id="IPR007627">
    <property type="entry name" value="RNA_pol_sigma70_r2"/>
</dbReference>
<keyword evidence="4" id="KW-0238">DNA-binding</keyword>
<evidence type="ECO:0000256" key="3">
    <source>
        <dbReference type="ARBA" id="ARBA00023082"/>
    </source>
</evidence>
<keyword evidence="3" id="KW-0731">Sigma factor</keyword>
<keyword evidence="5" id="KW-0804">Transcription</keyword>
<dbReference type="RefSeq" id="WP_071360075.1">
    <property type="nucleotide sequence ID" value="NZ_JRYB01000001.1"/>
</dbReference>
<dbReference type="GO" id="GO:0003677">
    <property type="term" value="F:DNA binding"/>
    <property type="evidence" value="ECO:0007669"/>
    <property type="project" value="UniProtKB-KW"/>
</dbReference>
<dbReference type="Gene3D" id="1.10.1740.10">
    <property type="match status" value="1"/>
</dbReference>
<dbReference type="CDD" id="cd06171">
    <property type="entry name" value="Sigma70_r4"/>
    <property type="match status" value="1"/>
</dbReference>
<organism evidence="8 9">
    <name type="scientific">Massilia timonae</name>
    <dbReference type="NCBI Taxonomy" id="47229"/>
    <lineage>
        <taxon>Bacteria</taxon>
        <taxon>Pseudomonadati</taxon>
        <taxon>Pseudomonadota</taxon>
        <taxon>Betaproteobacteria</taxon>
        <taxon>Burkholderiales</taxon>
        <taxon>Oxalobacteraceae</taxon>
        <taxon>Telluria group</taxon>
        <taxon>Massilia</taxon>
    </lineage>
</organism>
<evidence type="ECO:0000256" key="4">
    <source>
        <dbReference type="ARBA" id="ARBA00023125"/>
    </source>
</evidence>
<dbReference type="GO" id="GO:0006352">
    <property type="term" value="P:DNA-templated transcription initiation"/>
    <property type="evidence" value="ECO:0007669"/>
    <property type="project" value="InterPro"/>
</dbReference>
<feature type="domain" description="RNA polymerase sigma-70 region 4" evidence="7">
    <location>
        <begin position="138"/>
        <end position="186"/>
    </location>
</feature>
<dbReference type="InterPro" id="IPR007630">
    <property type="entry name" value="RNA_pol_sigma70_r4"/>
</dbReference>
<protein>
    <submittedName>
        <fullName evidence="8">RNA polymerase sigma factor, sigma-70 family protein</fullName>
    </submittedName>
</protein>
<dbReference type="EMBL" id="JRYB01000001">
    <property type="protein sequence ID" value="OIJ43322.1"/>
    <property type="molecule type" value="Genomic_DNA"/>
</dbReference>
<dbReference type="Pfam" id="PF04545">
    <property type="entry name" value="Sigma70_r4"/>
    <property type="match status" value="1"/>
</dbReference>
<feature type="domain" description="RNA polymerase sigma-70 region 2" evidence="6">
    <location>
        <begin position="30"/>
        <end position="97"/>
    </location>
</feature>
<evidence type="ECO:0000259" key="7">
    <source>
        <dbReference type="Pfam" id="PF04545"/>
    </source>
</evidence>
<gene>
    <name evidence="8" type="ORF">LO55_180</name>
</gene>
<dbReference type="PANTHER" id="PTHR43133">
    <property type="entry name" value="RNA POLYMERASE ECF-TYPE SIGMA FACTO"/>
    <property type="match status" value="1"/>
</dbReference>
<dbReference type="Pfam" id="PF04542">
    <property type="entry name" value="Sigma70_r2"/>
    <property type="match status" value="1"/>
</dbReference>
<dbReference type="Proteomes" id="UP000180246">
    <property type="component" value="Unassembled WGS sequence"/>
</dbReference>
<evidence type="ECO:0000313" key="9">
    <source>
        <dbReference type="Proteomes" id="UP000180246"/>
    </source>
</evidence>
<dbReference type="SUPFAM" id="SSF88659">
    <property type="entry name" value="Sigma3 and sigma4 domains of RNA polymerase sigma factors"/>
    <property type="match status" value="1"/>
</dbReference>
<comment type="caution">
    <text evidence="8">The sequence shown here is derived from an EMBL/GenBank/DDBJ whole genome shotgun (WGS) entry which is preliminary data.</text>
</comment>
<evidence type="ECO:0000256" key="1">
    <source>
        <dbReference type="ARBA" id="ARBA00010641"/>
    </source>
</evidence>
<comment type="similarity">
    <text evidence="1">Belongs to the sigma-70 factor family. ECF subfamily.</text>
</comment>
<dbReference type="InterPro" id="IPR014284">
    <property type="entry name" value="RNA_pol_sigma-70_dom"/>
</dbReference>
<evidence type="ECO:0000256" key="5">
    <source>
        <dbReference type="ARBA" id="ARBA00023163"/>
    </source>
</evidence>
<dbReference type="SUPFAM" id="SSF88946">
    <property type="entry name" value="Sigma2 domain of RNA polymerase sigma factors"/>
    <property type="match status" value="1"/>
</dbReference>
<dbReference type="AlphaFoldDB" id="A0A1S2NFY6"/>
<evidence type="ECO:0000313" key="8">
    <source>
        <dbReference type="EMBL" id="OIJ43322.1"/>
    </source>
</evidence>
<dbReference type="InterPro" id="IPR039425">
    <property type="entry name" value="RNA_pol_sigma-70-like"/>
</dbReference>
<evidence type="ECO:0000256" key="2">
    <source>
        <dbReference type="ARBA" id="ARBA00023015"/>
    </source>
</evidence>
<evidence type="ECO:0000259" key="6">
    <source>
        <dbReference type="Pfam" id="PF04542"/>
    </source>
</evidence>
<dbReference type="GO" id="GO:0016987">
    <property type="term" value="F:sigma factor activity"/>
    <property type="evidence" value="ECO:0007669"/>
    <property type="project" value="UniProtKB-KW"/>
</dbReference>
<name>A0A1S2NFY6_9BURK</name>
<sequence>MPDFHPIDPEQLRAWLQAAARHDAPAFRLLYDATSPKLFGFALRILGKRELAEEALQDGFVAIWHGAASYQAQLAAPMTWMTTIVRNKALDLLRRHAHDAVIDGPVFDERIMAALHDPRATPIDALLISRDAKTLAYCMSTLEGEHRQVVGLAFFHDLSHSEVAQHMAIPIGTVKTWIRRSLERLKACLAKGDRP</sequence>
<dbReference type="NCBIfam" id="TIGR02937">
    <property type="entry name" value="sigma70-ECF"/>
    <property type="match status" value="1"/>
</dbReference>
<accession>A0A1S2NFY6</accession>
<dbReference type="InterPro" id="IPR013325">
    <property type="entry name" value="RNA_pol_sigma_r2"/>
</dbReference>